<organism evidence="1 2">
    <name type="scientific">Marinomonas maritima</name>
    <dbReference type="NCBI Taxonomy" id="2940935"/>
    <lineage>
        <taxon>Bacteria</taxon>
        <taxon>Pseudomonadati</taxon>
        <taxon>Pseudomonadota</taxon>
        <taxon>Gammaproteobacteria</taxon>
        <taxon>Oceanospirillales</taxon>
        <taxon>Oceanospirillaceae</taxon>
        <taxon>Marinomonas</taxon>
    </lineage>
</organism>
<dbReference type="Proteomes" id="UP001139522">
    <property type="component" value="Unassembled WGS sequence"/>
</dbReference>
<proteinExistence type="predicted"/>
<keyword evidence="2" id="KW-1185">Reference proteome</keyword>
<dbReference type="RefSeq" id="WP_255897157.1">
    <property type="nucleotide sequence ID" value="NZ_JAMZEG020000004.1"/>
</dbReference>
<accession>A0ABT5WIE9</accession>
<evidence type="ECO:0000313" key="1">
    <source>
        <dbReference type="EMBL" id="MDE8604597.1"/>
    </source>
</evidence>
<sequence>MANYIIEKRNMFNKDYLKVMLKDNTHLATIQKLLQEIQSISKVNITDNKRTDITIYPSEFYSAEETEEEVKIQLESFYTSQPLDPIFEADLLSKISSKAYDQIINEINVFGLNLEKYKSLYSKFDEEGFRDFFLPHLNSISRNHTATGETFNKIGKTDMLIQDSIGQNVFIAECKIWYGEKELLKAVDQLLERYVTWRDEQVALIIFNKHNAGFTSILEKSKEAMKTHSGYSSLVKENTQTSVSYLFMNADDNKKKIKIELMIFNCS</sequence>
<name>A0ABT5WIE9_9GAMM</name>
<gene>
    <name evidence="1" type="ORF">M3I01_017195</name>
</gene>
<evidence type="ECO:0008006" key="3">
    <source>
        <dbReference type="Google" id="ProtNLM"/>
    </source>
</evidence>
<evidence type="ECO:0000313" key="2">
    <source>
        <dbReference type="Proteomes" id="UP001139522"/>
    </source>
</evidence>
<reference evidence="1" key="1">
    <citation type="submission" date="2023-01" db="EMBL/GenBank/DDBJ databases">
        <title>Psychroserpens sp. MSW6 and Marinomonas sp. RSW2, isolated from seawater.</title>
        <authorList>
            <person name="Kristyanto S."/>
            <person name="Jung J."/>
            <person name="Kim J.M."/>
            <person name="Jeon C.O."/>
        </authorList>
    </citation>
    <scope>NUCLEOTIDE SEQUENCE</scope>
    <source>
        <strain evidence="1">RSW2</strain>
    </source>
</reference>
<comment type="caution">
    <text evidence="1">The sequence shown here is derived from an EMBL/GenBank/DDBJ whole genome shotgun (WGS) entry which is preliminary data.</text>
</comment>
<protein>
    <recommendedName>
        <fullName evidence="3">Restriction endonuclease type IV Mrr domain-containing protein</fullName>
    </recommendedName>
</protein>
<dbReference type="EMBL" id="JAMZEG020000004">
    <property type="protein sequence ID" value="MDE8604597.1"/>
    <property type="molecule type" value="Genomic_DNA"/>
</dbReference>